<evidence type="ECO:0000313" key="10">
    <source>
        <dbReference type="EMBL" id="GIF54407.1"/>
    </source>
</evidence>
<feature type="transmembrane region" description="Helical" evidence="7">
    <location>
        <begin position="62"/>
        <end position="80"/>
    </location>
</feature>
<dbReference type="PANTHER" id="PTHR43386">
    <property type="entry name" value="OLIGOPEPTIDE TRANSPORT SYSTEM PERMEASE PROTEIN APPC"/>
    <property type="match status" value="1"/>
</dbReference>
<comment type="subcellular location">
    <subcellularLocation>
        <location evidence="1 7">Cell membrane</location>
        <topology evidence="1 7">Multi-pass membrane protein</topology>
    </subcellularLocation>
</comment>
<feature type="region of interest" description="Disordered" evidence="8">
    <location>
        <begin position="1"/>
        <end position="23"/>
    </location>
</feature>
<dbReference type="CDD" id="cd06261">
    <property type="entry name" value="TM_PBP2"/>
    <property type="match status" value="1"/>
</dbReference>
<name>A0ABQ4BV72_9ACTN</name>
<keyword evidence="11" id="KW-1185">Reference proteome</keyword>
<dbReference type="InterPro" id="IPR050366">
    <property type="entry name" value="BP-dependent_transpt_permease"/>
</dbReference>
<dbReference type="InterPro" id="IPR000515">
    <property type="entry name" value="MetI-like"/>
</dbReference>
<keyword evidence="3" id="KW-1003">Cell membrane</keyword>
<protein>
    <submittedName>
        <fullName evidence="10">Peptide ABC transporter permease</fullName>
    </submittedName>
</protein>
<dbReference type="Gene3D" id="1.10.3720.10">
    <property type="entry name" value="MetI-like"/>
    <property type="match status" value="1"/>
</dbReference>
<dbReference type="SUPFAM" id="SSF161098">
    <property type="entry name" value="MetI-like"/>
    <property type="match status" value="1"/>
</dbReference>
<reference evidence="10 11" key="1">
    <citation type="submission" date="2021-01" db="EMBL/GenBank/DDBJ databases">
        <title>Whole genome shotgun sequence of Asanoa iriomotensis NBRC 100142.</title>
        <authorList>
            <person name="Komaki H."/>
            <person name="Tamura T."/>
        </authorList>
    </citation>
    <scope>NUCLEOTIDE SEQUENCE [LARGE SCALE GENOMIC DNA]</scope>
    <source>
        <strain evidence="10 11">NBRC 100142</strain>
    </source>
</reference>
<evidence type="ECO:0000256" key="3">
    <source>
        <dbReference type="ARBA" id="ARBA00022475"/>
    </source>
</evidence>
<evidence type="ECO:0000256" key="8">
    <source>
        <dbReference type="SAM" id="MobiDB-lite"/>
    </source>
</evidence>
<keyword evidence="5 7" id="KW-1133">Transmembrane helix</keyword>
<dbReference type="Pfam" id="PF12911">
    <property type="entry name" value="OppC_N"/>
    <property type="match status" value="1"/>
</dbReference>
<dbReference type="Proteomes" id="UP000624325">
    <property type="component" value="Unassembled WGS sequence"/>
</dbReference>
<dbReference type="InterPro" id="IPR035906">
    <property type="entry name" value="MetI-like_sf"/>
</dbReference>
<feature type="domain" description="ABC transmembrane type-1" evidence="9">
    <location>
        <begin position="133"/>
        <end position="335"/>
    </location>
</feature>
<accession>A0ABQ4BV72</accession>
<comment type="similarity">
    <text evidence="7">Belongs to the binding-protein-dependent transport system permease family.</text>
</comment>
<evidence type="ECO:0000256" key="7">
    <source>
        <dbReference type="RuleBase" id="RU363032"/>
    </source>
</evidence>
<evidence type="ECO:0000256" key="5">
    <source>
        <dbReference type="ARBA" id="ARBA00022989"/>
    </source>
</evidence>
<feature type="transmembrane region" description="Helical" evidence="7">
    <location>
        <begin position="137"/>
        <end position="161"/>
    </location>
</feature>
<evidence type="ECO:0000313" key="11">
    <source>
        <dbReference type="Proteomes" id="UP000624325"/>
    </source>
</evidence>
<feature type="transmembrane region" description="Helical" evidence="7">
    <location>
        <begin position="168"/>
        <end position="189"/>
    </location>
</feature>
<evidence type="ECO:0000256" key="2">
    <source>
        <dbReference type="ARBA" id="ARBA00022448"/>
    </source>
</evidence>
<feature type="transmembrane region" description="Helical" evidence="7">
    <location>
        <begin position="209"/>
        <end position="228"/>
    </location>
</feature>
<gene>
    <name evidence="10" type="ORF">Air01nite_05020</name>
</gene>
<dbReference type="InterPro" id="IPR025966">
    <property type="entry name" value="OppC_N"/>
</dbReference>
<keyword evidence="4 7" id="KW-0812">Transmembrane</keyword>
<evidence type="ECO:0000256" key="4">
    <source>
        <dbReference type="ARBA" id="ARBA00022692"/>
    </source>
</evidence>
<dbReference type="RefSeq" id="WP_239090432.1">
    <property type="nucleotide sequence ID" value="NZ_BAAALU010000011.1"/>
</dbReference>
<dbReference type="Pfam" id="PF00528">
    <property type="entry name" value="BPD_transp_1"/>
    <property type="match status" value="1"/>
</dbReference>
<feature type="transmembrane region" description="Helical" evidence="7">
    <location>
        <begin position="263"/>
        <end position="292"/>
    </location>
</feature>
<sequence>MRKTDSTPELPATTTDGMGGTVALEVNSPVDAPVGEKAKAFVGRSPGQLAWLRLKRDRTAKVSAITLLVLVVIALLSPVIEKLRGIAPTQPFTDKLNDYAMPLGYAGGMNGTHWLGLEPGNGRDILMQLVYGMRTSLLIAFAAAIVASAIGVLIGIVAGYARGWLDTAINWVIDLTLAFPFLIFALAIIPIVEDNFYGERDAIPASFRVILIIATFALFSWTYTARLVRGQVIALREREFVEAARAAGANTGHILFRQLLPNIWAPILVTLSLNVPAFITTEAALAFVNIGVIEPTPDLGRMIFNSIQYVASDPWYTLWPGLTIFILVLAFNLLGDSLRDALDPKSTR</sequence>
<evidence type="ECO:0000259" key="9">
    <source>
        <dbReference type="PROSITE" id="PS50928"/>
    </source>
</evidence>
<evidence type="ECO:0000256" key="1">
    <source>
        <dbReference type="ARBA" id="ARBA00004651"/>
    </source>
</evidence>
<dbReference type="PROSITE" id="PS50928">
    <property type="entry name" value="ABC_TM1"/>
    <property type="match status" value="1"/>
</dbReference>
<dbReference type="EMBL" id="BONC01000002">
    <property type="protein sequence ID" value="GIF54407.1"/>
    <property type="molecule type" value="Genomic_DNA"/>
</dbReference>
<feature type="transmembrane region" description="Helical" evidence="7">
    <location>
        <begin position="316"/>
        <end position="335"/>
    </location>
</feature>
<comment type="caution">
    <text evidence="10">The sequence shown here is derived from an EMBL/GenBank/DDBJ whole genome shotgun (WGS) entry which is preliminary data.</text>
</comment>
<dbReference type="PANTHER" id="PTHR43386:SF1">
    <property type="entry name" value="D,D-DIPEPTIDE TRANSPORT SYSTEM PERMEASE PROTEIN DDPC-RELATED"/>
    <property type="match status" value="1"/>
</dbReference>
<keyword evidence="6 7" id="KW-0472">Membrane</keyword>
<proteinExistence type="inferred from homology"/>
<keyword evidence="2 7" id="KW-0813">Transport</keyword>
<evidence type="ECO:0000256" key="6">
    <source>
        <dbReference type="ARBA" id="ARBA00023136"/>
    </source>
</evidence>
<organism evidence="10 11">
    <name type="scientific">Asanoa iriomotensis</name>
    <dbReference type="NCBI Taxonomy" id="234613"/>
    <lineage>
        <taxon>Bacteria</taxon>
        <taxon>Bacillati</taxon>
        <taxon>Actinomycetota</taxon>
        <taxon>Actinomycetes</taxon>
        <taxon>Micromonosporales</taxon>
        <taxon>Micromonosporaceae</taxon>
        <taxon>Asanoa</taxon>
    </lineage>
</organism>